<protein>
    <submittedName>
        <fullName evidence="2">Uncharacterized protein</fullName>
    </submittedName>
</protein>
<keyword evidence="1" id="KW-0732">Signal</keyword>
<gene>
    <name evidence="2" type="ORF">HNP76_000176</name>
</gene>
<dbReference type="RefSeq" id="WP_184656512.1">
    <property type="nucleotide sequence ID" value="NZ_JACHFQ010000001.1"/>
</dbReference>
<evidence type="ECO:0000313" key="2">
    <source>
        <dbReference type="EMBL" id="MBB5224836.1"/>
    </source>
</evidence>
<accession>A0A7W8LKY1</accession>
<comment type="caution">
    <text evidence="2">The sequence shown here is derived from an EMBL/GenBank/DDBJ whole genome shotgun (WGS) entry which is preliminary data.</text>
</comment>
<name>A0A7W8LKY1_9SPIR</name>
<feature type="chain" id="PRO_5031299744" evidence="1">
    <location>
        <begin position="22"/>
        <end position="571"/>
    </location>
</feature>
<reference evidence="2 3" key="1">
    <citation type="submission" date="2020-08" db="EMBL/GenBank/DDBJ databases">
        <title>Genomic Encyclopedia of Type Strains, Phase IV (KMG-IV): sequencing the most valuable type-strain genomes for metagenomic binning, comparative biology and taxonomic classification.</title>
        <authorList>
            <person name="Goeker M."/>
        </authorList>
    </citation>
    <scope>NUCLEOTIDE SEQUENCE [LARGE SCALE GENOMIC DNA]</scope>
    <source>
        <strain evidence="2 3">DSM 103462</strain>
    </source>
</reference>
<organism evidence="2 3">
    <name type="scientific">Treponema ruminis</name>
    <dbReference type="NCBI Taxonomy" id="744515"/>
    <lineage>
        <taxon>Bacteria</taxon>
        <taxon>Pseudomonadati</taxon>
        <taxon>Spirochaetota</taxon>
        <taxon>Spirochaetia</taxon>
        <taxon>Spirochaetales</taxon>
        <taxon>Treponemataceae</taxon>
        <taxon>Treponema</taxon>
    </lineage>
</organism>
<feature type="signal peptide" evidence="1">
    <location>
        <begin position="1"/>
        <end position="21"/>
    </location>
</feature>
<proteinExistence type="predicted"/>
<evidence type="ECO:0000256" key="1">
    <source>
        <dbReference type="SAM" id="SignalP"/>
    </source>
</evidence>
<keyword evidence="3" id="KW-1185">Reference proteome</keyword>
<dbReference type="EMBL" id="JACHFQ010000001">
    <property type="protein sequence ID" value="MBB5224836.1"/>
    <property type="molecule type" value="Genomic_DNA"/>
</dbReference>
<dbReference type="Proteomes" id="UP000518887">
    <property type="component" value="Unassembled WGS sequence"/>
</dbReference>
<evidence type="ECO:0000313" key="3">
    <source>
        <dbReference type="Proteomes" id="UP000518887"/>
    </source>
</evidence>
<sequence length="571" mass="63363">MKKILLNTIFFAAAFALSAQSKNTAPNEIIEEEIELPDVTTVVNGKTFTAGKDSVPDYTKILPENSAPEVQLPEMEGVKTPKNLPENHNRQEAQAKDIYAQGELGAGYPFYFKGDFSIYRASGNSPFEIDFNHEGSEGFARKKADQGYFARETSVKGKKSLFGERGTHHVEGEYKMSDDGLQLKSDSFSDMVKHTIYADAGSDWETEKGFLISYGANGAWFNRYGEVMQDSVTYENFLDSTKIVDVNPYLGFGWTDGDGFKAMLTGFYGFQGNLAQKDNLMKIEESSSSERTHRGQFKLDVSWENDFISLGADASLILGTAIGSKSVLPACTGRLDFKTESFTDDRFITISARGGIDSYQEKIRNLENKYKFAAAPALPCETSDFFTTVDLSLPILTAFEAKAGFEFRKTAFENGFWQVKYKEALLSLPKEDGNFTQIGLYQIAPEERTEINTNLAFYADISAFKLGLLWKSFWKDIPSLEDRQKVTVSAEYQSLSAKWNAGTSMAVAFGEDADTCPDLSAWAGVRLAPALSLAFEVNDVIKLASGKSRDWAHSEFITTSGNAVLLVKFQF</sequence>
<dbReference type="AlphaFoldDB" id="A0A7W8LKY1"/>